<dbReference type="Proteomes" id="UP000247973">
    <property type="component" value="Unassembled WGS sequence"/>
</dbReference>
<keyword evidence="1" id="KW-0805">Transcription regulation</keyword>
<keyword evidence="6" id="KW-1185">Reference proteome</keyword>
<accession>A0A2V3PT68</accession>
<reference evidence="5 6" key="1">
    <citation type="submission" date="2018-03" db="EMBL/GenBank/DDBJ databases">
        <title>Genomic Encyclopedia of Archaeal and Bacterial Type Strains, Phase II (KMG-II): from individual species to whole genera.</title>
        <authorList>
            <person name="Goeker M."/>
        </authorList>
    </citation>
    <scope>NUCLEOTIDE SEQUENCE [LARGE SCALE GENOMIC DNA]</scope>
    <source>
        <strain evidence="5 6">DSM 100214</strain>
    </source>
</reference>
<protein>
    <recommendedName>
        <fullName evidence="4">Peptidase S24/S26A/S26B/S26C domain-containing protein</fullName>
    </recommendedName>
</protein>
<comment type="caution">
    <text evidence="5">The sequence shown here is derived from an EMBL/GenBank/DDBJ whole genome shotgun (WGS) entry which is preliminary data.</text>
</comment>
<organism evidence="5 6">
    <name type="scientific">Dysgonomonas alginatilytica</name>
    <dbReference type="NCBI Taxonomy" id="1605892"/>
    <lineage>
        <taxon>Bacteria</taxon>
        <taxon>Pseudomonadati</taxon>
        <taxon>Bacteroidota</taxon>
        <taxon>Bacteroidia</taxon>
        <taxon>Bacteroidales</taxon>
        <taxon>Dysgonomonadaceae</taxon>
        <taxon>Dysgonomonas</taxon>
    </lineage>
</organism>
<evidence type="ECO:0000256" key="3">
    <source>
        <dbReference type="ARBA" id="ARBA00023163"/>
    </source>
</evidence>
<dbReference type="CDD" id="cd06529">
    <property type="entry name" value="S24_LexA-like"/>
    <property type="match status" value="1"/>
</dbReference>
<evidence type="ECO:0000259" key="4">
    <source>
        <dbReference type="Pfam" id="PF00717"/>
    </source>
</evidence>
<dbReference type="EMBL" id="QICL01000001">
    <property type="protein sequence ID" value="PXV68803.1"/>
    <property type="molecule type" value="Genomic_DNA"/>
</dbReference>
<dbReference type="PANTHER" id="PTHR40661">
    <property type="match status" value="1"/>
</dbReference>
<dbReference type="InterPro" id="IPR015927">
    <property type="entry name" value="Peptidase_S24_S26A/B/C"/>
</dbReference>
<name>A0A2V3PT68_9BACT</name>
<dbReference type="OrthoDB" id="796548at2"/>
<dbReference type="InterPro" id="IPR036286">
    <property type="entry name" value="LexA/Signal_pep-like_sf"/>
</dbReference>
<keyword evidence="2" id="KW-0238">DNA-binding</keyword>
<sequence length="231" mass="26463">MHLTTKDRVLQFIDYKGISKAIFLNETSIKRGFLDKDKLSASVSDILLEKIIQTYPEIDLVWLITGKGNMLKKGLVHGKETISSFESQSYNEYPPVPVYTLDAVTNSSHPVYNGPKDAESVLLIPHMPNCDAALYIHTDTMYPILRTGDIVCYKRVSDVNNIYWGEMYVMDISRQEDENYLTLKYIHKSDLGDDYISLCSHNPIYPPQDILKKNINRMGLVKVCIRYNCLV</sequence>
<evidence type="ECO:0000256" key="2">
    <source>
        <dbReference type="ARBA" id="ARBA00023125"/>
    </source>
</evidence>
<dbReference type="AlphaFoldDB" id="A0A2V3PT68"/>
<dbReference type="RefSeq" id="WP_110308793.1">
    <property type="nucleotide sequence ID" value="NZ_QICL01000001.1"/>
</dbReference>
<dbReference type="GO" id="GO:0003677">
    <property type="term" value="F:DNA binding"/>
    <property type="evidence" value="ECO:0007669"/>
    <property type="project" value="UniProtKB-KW"/>
</dbReference>
<proteinExistence type="predicted"/>
<dbReference type="Pfam" id="PF00717">
    <property type="entry name" value="Peptidase_S24"/>
    <property type="match status" value="1"/>
</dbReference>
<dbReference type="InterPro" id="IPR039418">
    <property type="entry name" value="LexA-like"/>
</dbReference>
<keyword evidence="3" id="KW-0804">Transcription</keyword>
<evidence type="ECO:0000313" key="6">
    <source>
        <dbReference type="Proteomes" id="UP000247973"/>
    </source>
</evidence>
<gene>
    <name evidence="5" type="ORF">CLV62_10167</name>
</gene>
<dbReference type="Gene3D" id="2.10.109.10">
    <property type="entry name" value="Umud Fragment, subunit A"/>
    <property type="match status" value="1"/>
</dbReference>
<dbReference type="PANTHER" id="PTHR40661:SF1">
    <property type="entry name" value="HTH CRO_C1-TYPE DOMAIN-CONTAINING PROTEIN"/>
    <property type="match status" value="1"/>
</dbReference>
<evidence type="ECO:0000313" key="5">
    <source>
        <dbReference type="EMBL" id="PXV68803.1"/>
    </source>
</evidence>
<feature type="domain" description="Peptidase S24/S26A/S26B/S26C" evidence="4">
    <location>
        <begin position="126"/>
        <end position="221"/>
    </location>
</feature>
<evidence type="ECO:0000256" key="1">
    <source>
        <dbReference type="ARBA" id="ARBA00023015"/>
    </source>
</evidence>
<dbReference type="SUPFAM" id="SSF51306">
    <property type="entry name" value="LexA/Signal peptidase"/>
    <property type="match status" value="1"/>
</dbReference>